<name>F6CSA4_MARPP</name>
<feature type="compositionally biased region" description="Polar residues" evidence="2">
    <location>
        <begin position="233"/>
        <end position="257"/>
    </location>
</feature>
<dbReference type="Proteomes" id="UP000009230">
    <property type="component" value="Chromosome"/>
</dbReference>
<dbReference type="InterPro" id="IPR038610">
    <property type="entry name" value="FliK-like_C_sf"/>
</dbReference>
<proteinExistence type="predicted"/>
<evidence type="ECO:0000259" key="3">
    <source>
        <dbReference type="Pfam" id="PF02120"/>
    </source>
</evidence>
<sequence length="640" mass="69635">MISDIKSLITGRPSSSDNGSVNVSNLGTIAKLSNEMKLIENLSLIKFQGSETTLFQGKPVQLLHASSQHQPFTLINHGSPIDITDLNNVKLNKIGSNQATLELPANQSATKLSNQPAIGTPSRTHNLNIASQVIQLTVVSNLSNSVASQISTGSTAVTANQAPTITPPTTSTNGTTATTNQTQTTSAANTSSTRVTTTNQTNTTTTPAIPQSNNQTSSSTMPSSQPNPIPNRYATTVQTTSSQVPPIQGPSTQGPLPQNQTAQNQATQNQTIGPKTRLGQTSSDASKAIDTSKVPTQYSQTTSSLSSQQTFTQSSTTSNQAQAVRVSDGKTEFQIISQTPLKKGDIIRVFVDANHQLQTLPAKEQNSTLPIQTQALRQSLPKQLPAADMTRLINQLQSLADSPDGEMPARTQEALKQLIQHLPSLSQITSGADSMKQAMQVSGLFSESLLLNDQKSQIPADLKLNLERLKDTQEVLPTQRNTTSLPTEQIANAIERITTNQLRHLAEPGQINTQIYPLQIEIPIKEHQQHRLIQVEIDKDPSQSDVTDHDRRWLVKLQFDFEETGRFDARTSIQGNKVGILFAAESLDTVQKLQRNMPNLKDKLSQKDIEIDRLDAFQANLKKAEKTKHTNQPSLIDVRT</sequence>
<feature type="compositionally biased region" description="Low complexity" evidence="2">
    <location>
        <begin position="161"/>
        <end position="226"/>
    </location>
</feature>
<keyword evidence="5" id="KW-1185">Reference proteome</keyword>
<organism evidence="4 5">
    <name type="scientific">Marinomonas posidonica (strain CECT 7376 / NCIMB 14433 / IVIA-Po-181)</name>
    <dbReference type="NCBI Taxonomy" id="491952"/>
    <lineage>
        <taxon>Bacteria</taxon>
        <taxon>Pseudomonadati</taxon>
        <taxon>Pseudomonadota</taxon>
        <taxon>Gammaproteobacteria</taxon>
        <taxon>Oceanospirillales</taxon>
        <taxon>Oceanospirillaceae</taxon>
        <taxon>Marinomonas</taxon>
    </lineage>
</organism>
<dbReference type="STRING" id="491952.Mar181_0837"/>
<feature type="coiled-coil region" evidence="1">
    <location>
        <begin position="583"/>
        <end position="627"/>
    </location>
</feature>
<feature type="compositionally biased region" description="Low complexity" evidence="2">
    <location>
        <begin position="14"/>
        <end position="23"/>
    </location>
</feature>
<evidence type="ECO:0000313" key="5">
    <source>
        <dbReference type="Proteomes" id="UP000009230"/>
    </source>
</evidence>
<dbReference type="OrthoDB" id="6104403at2"/>
<dbReference type="AlphaFoldDB" id="F6CSA4"/>
<protein>
    <recommendedName>
        <fullName evidence="3">Flagellar hook-length control protein-like C-terminal domain-containing protein</fullName>
    </recommendedName>
</protein>
<feature type="region of interest" description="Disordered" evidence="2">
    <location>
        <begin position="159"/>
        <end position="320"/>
    </location>
</feature>
<dbReference type="Pfam" id="PF02120">
    <property type="entry name" value="Flg_hook"/>
    <property type="match status" value="1"/>
</dbReference>
<feature type="domain" description="Flagellar hook-length control protein-like C-terminal" evidence="3">
    <location>
        <begin position="546"/>
        <end position="617"/>
    </location>
</feature>
<keyword evidence="1" id="KW-0175">Coiled coil</keyword>
<feature type="compositionally biased region" description="Low complexity" evidence="2">
    <location>
        <begin position="296"/>
        <end position="320"/>
    </location>
</feature>
<feature type="region of interest" description="Disordered" evidence="2">
    <location>
        <begin position="1"/>
        <end position="23"/>
    </location>
</feature>
<evidence type="ECO:0000313" key="4">
    <source>
        <dbReference type="EMBL" id="AEF53891.1"/>
    </source>
</evidence>
<dbReference type="RefSeq" id="WP_013795367.1">
    <property type="nucleotide sequence ID" value="NC_015559.1"/>
</dbReference>
<dbReference type="Gene3D" id="3.30.750.140">
    <property type="match status" value="1"/>
</dbReference>
<accession>F6CSA4</accession>
<dbReference type="eggNOG" id="ENOG50301SS">
    <property type="taxonomic scope" value="Bacteria"/>
</dbReference>
<feature type="compositionally biased region" description="Low complexity" evidence="2">
    <location>
        <begin position="258"/>
        <end position="271"/>
    </location>
</feature>
<dbReference type="InterPro" id="IPR021136">
    <property type="entry name" value="Flagellar_hook_control-like_C"/>
</dbReference>
<reference evidence="4 5" key="1">
    <citation type="journal article" date="2012" name="Stand. Genomic Sci.">
        <title>Complete genome sequence of Marinomonas posidonica type strain (IVIA-Po-181(T)).</title>
        <authorList>
            <person name="Lucas-Elio P."/>
            <person name="Goodwin L."/>
            <person name="Woyke T."/>
            <person name="Pitluck S."/>
            <person name="Nolan M."/>
            <person name="Kyrpides N.C."/>
            <person name="Detter J.C."/>
            <person name="Copeland A."/>
            <person name="Lu M."/>
            <person name="Bruce D."/>
            <person name="Detter C."/>
            <person name="Tapia R."/>
            <person name="Han S."/>
            <person name="Land M.L."/>
            <person name="Ivanova N."/>
            <person name="Mikhailova N."/>
            <person name="Johnston A.W."/>
            <person name="Sanchez-Amat A."/>
        </authorList>
    </citation>
    <scope>NUCLEOTIDE SEQUENCE [LARGE SCALE GENOMIC DNA]</scope>
    <source>
        <strain evidence="5">CECT 7376 / NCIMB 14433 / IVIA-Po-181</strain>
    </source>
</reference>
<dbReference type="HOGENOM" id="CLU_427471_0_0_6"/>
<evidence type="ECO:0000256" key="1">
    <source>
        <dbReference type="SAM" id="Coils"/>
    </source>
</evidence>
<dbReference type="EMBL" id="CP002771">
    <property type="protein sequence ID" value="AEF53891.1"/>
    <property type="molecule type" value="Genomic_DNA"/>
</dbReference>
<evidence type="ECO:0000256" key="2">
    <source>
        <dbReference type="SAM" id="MobiDB-lite"/>
    </source>
</evidence>
<dbReference type="KEGG" id="mpc:Mar181_0837"/>
<gene>
    <name evidence="4" type="ordered locus">Mar181_0837</name>
</gene>